<dbReference type="InterPro" id="IPR001858">
    <property type="entry name" value="Phosphatidylethanolamine-bd_CS"/>
</dbReference>
<accession>A0A6V7NGY5</accession>
<dbReference type="Pfam" id="PF01161">
    <property type="entry name" value="PBP"/>
    <property type="match status" value="1"/>
</dbReference>
<name>A0A6V7NGY5_ANACO</name>
<dbReference type="InterPro" id="IPR008914">
    <property type="entry name" value="PEBP"/>
</dbReference>
<dbReference type="CDD" id="cd00866">
    <property type="entry name" value="PEBP_euk"/>
    <property type="match status" value="1"/>
</dbReference>
<gene>
    <name evidence="2" type="ORF">CB5_LOCUS1080</name>
</gene>
<dbReference type="AlphaFoldDB" id="A0A6V7NGY5"/>
<dbReference type="PROSITE" id="PS01220">
    <property type="entry name" value="PBP"/>
    <property type="match status" value="1"/>
</dbReference>
<dbReference type="InterPro" id="IPR036610">
    <property type="entry name" value="PEBP-like_sf"/>
</dbReference>
<organism evidence="2">
    <name type="scientific">Ananas comosus var. bracteatus</name>
    <name type="common">red pineapple</name>
    <dbReference type="NCBI Taxonomy" id="296719"/>
    <lineage>
        <taxon>Eukaryota</taxon>
        <taxon>Viridiplantae</taxon>
        <taxon>Streptophyta</taxon>
        <taxon>Embryophyta</taxon>
        <taxon>Tracheophyta</taxon>
        <taxon>Spermatophyta</taxon>
        <taxon>Magnoliopsida</taxon>
        <taxon>Liliopsida</taxon>
        <taxon>Poales</taxon>
        <taxon>Bromeliaceae</taxon>
        <taxon>Bromelioideae</taxon>
        <taxon>Ananas</taxon>
    </lineage>
</organism>
<sequence length="230" mass="25773">MAKPSDPLTVGRVIGEVIDSFSPTVKMYVTYNCNKTVCNGHEFYPFAVAPKPRVEVQGGDLRNFFTLVMTDPDVPGPSDPYLREHLHWIVTDIPGTTDASFGREVVGYESPRPNIGIHRFVFVLFQQKRRQSVVARRPATASPPAALPARTTSASRGCRLLQCPAGDCRPQALIDSDHYPSISPPQPDSAWEFWGAAYRYQRGVPEPRHSTEKDALWFELCEAEYRYCVA</sequence>
<evidence type="ECO:0000256" key="1">
    <source>
        <dbReference type="ARBA" id="ARBA00007091"/>
    </source>
</evidence>
<comment type="similarity">
    <text evidence="1">Belongs to the phosphatidylethanolamine-binding protein family.</text>
</comment>
<dbReference type="Gene3D" id="3.90.280.10">
    <property type="entry name" value="PEBP-like"/>
    <property type="match status" value="1"/>
</dbReference>
<dbReference type="EMBL" id="LR862138">
    <property type="protein sequence ID" value="CAD1817869.1"/>
    <property type="molecule type" value="Genomic_DNA"/>
</dbReference>
<dbReference type="PANTHER" id="PTHR11362:SF13">
    <property type="entry name" value="PROTEIN TERMINAL FLOWER 1"/>
    <property type="match status" value="1"/>
</dbReference>
<protein>
    <submittedName>
        <fullName evidence="2">Uncharacterized protein</fullName>
    </submittedName>
</protein>
<reference evidence="2" key="1">
    <citation type="submission" date="2020-07" db="EMBL/GenBank/DDBJ databases">
        <authorList>
            <person name="Lin J."/>
        </authorList>
    </citation>
    <scope>NUCLEOTIDE SEQUENCE</scope>
</reference>
<dbReference type="InterPro" id="IPR035810">
    <property type="entry name" value="PEBP_euk"/>
</dbReference>
<evidence type="ECO:0000313" key="2">
    <source>
        <dbReference type="EMBL" id="CAD1817869.1"/>
    </source>
</evidence>
<dbReference type="SUPFAM" id="SSF49777">
    <property type="entry name" value="PEBP-like"/>
    <property type="match status" value="1"/>
</dbReference>
<proteinExistence type="inferred from homology"/>
<dbReference type="PANTHER" id="PTHR11362">
    <property type="entry name" value="PHOSPHATIDYLETHANOLAMINE-BINDING PROTEIN"/>
    <property type="match status" value="1"/>
</dbReference>